<protein>
    <submittedName>
        <fullName evidence="1">Right-handed parallel beta-helix repeat-containing protein</fullName>
    </submittedName>
</protein>
<reference evidence="1" key="1">
    <citation type="submission" date="2022-11" db="EMBL/GenBank/DDBJ databases">
        <title>beta-Carotene-producing bacterium, Jeongeuplla avenae sp. nov., alleviates the salt stress of Arabidopsis seedlings.</title>
        <authorList>
            <person name="Jiang L."/>
            <person name="Lee J."/>
        </authorList>
    </citation>
    <scope>NUCLEOTIDE SEQUENCE</scope>
    <source>
        <strain evidence="1">DY_R2A_6</strain>
    </source>
</reference>
<proteinExistence type="predicted"/>
<keyword evidence="2" id="KW-1185">Reference proteome</keyword>
<evidence type="ECO:0000313" key="1">
    <source>
        <dbReference type="EMBL" id="WAJ28730.1"/>
    </source>
</evidence>
<gene>
    <name evidence="1" type="ORF">OXU80_00295</name>
</gene>
<sequence length="1227" mass="129104">MPALRPPFLLLRVACLAAGLAVAAPAFASFDDELVAATSIVEANASAIDAARDPQERARLLRGSIEAIDILAGFASPEVGSQAARDALTRLGREGLTPDVLRMSLVDVLLPSLGAGATGLDVEIKATAGSLSDPAYRSAAWAALARAHAALGEAEEAERLAERAIDEAQAIERDPTRNGALRGAVLSAAAPGRVPAAAAKASDLMNTAAARAGLYQDLARLRLRASATGETDDDALPEAAELDRRARESLASGRLRAALTAAQAMDRDEKMRDARLGDILDAALAADNEPLGLEAAKSFGRNKPQDGALRRLVDRLFESGHPLRAGEIAALIIRDKARADAEIAVSDKLRENGYRRAALDVLERIAVSPVDNGDTAARIVDRLAAGDAFDVAKERAAAITAPEARSQGFSRLAKRLADAGRIEDARALLPEASRPDDRSFAESGLARALARSGRIEDAQAIADRLTISEDRDRALEAIAQARAEAGAPDEARSAIDAIAGSETRASALAALAGALGRAEQGAALARLDEAQGILGTADARAERVRIARAFAELGDLGRADAAIALIADPRARAEAQEAVAAHQAGQGALDDAERRRELLAAGPARDRLAARVALARFAAEDDLSRLVADLRPLPYDIRVPAFREAAEREATRLDRRGWIDPGNAVTALAPAAVPTARANFAVGHQLVTAPIAGLDAPERVELPDVSGHTAAALRARMPAPSGGKASIAILGFSPFSQEAFKLTAKGREAIYEVQRAQKLTWPRYIAIESGTMSFGQLMRQLPDAAALGMLSSEGGVLMVRVPVVVLPGASLVMSGQEFSQYRFSATTGAFLAVAGSLVVQDTAFVGWDEAGNRPAEATDQTKADFRPFITAWGGSHLAIAGSRLAMLGYDSGKAYGLTQSSGAAVQDLYRFGPASPKGDIVDNSFENLRYGYYSYEADGVFVVGNEYRDNVVYGIDPHDRSHGLVIALNTAYGTFKKHGIIVSREVNDSFIFANLSVDNHGSGIMLDRQSLRNVVYANTARNNGGDGLSFYESGCNIALSNMLKGNRRAGIKVRNSAAVALYDNTVENNAASGADIYASDLRTSPEGLLRNFVLDPFEPVATTILGQNRFVANHLGINSAGATTIMLDRNAFNDQRNQVFSGDLRLLSSYLLQIGENAAVAVDNTCQPEPSANAHHGQACELPGFAPLKARTKAPAVPIGPDGKPRSCNAPGGSPQAKVTLGGRSDG</sequence>
<dbReference type="Proteomes" id="UP001163223">
    <property type="component" value="Chromosome"/>
</dbReference>
<accession>A0ACD4NPZ2</accession>
<organism evidence="1 2">
    <name type="scientific">Antarcticirhabdus aurantiaca</name>
    <dbReference type="NCBI Taxonomy" id="2606717"/>
    <lineage>
        <taxon>Bacteria</taxon>
        <taxon>Pseudomonadati</taxon>
        <taxon>Pseudomonadota</taxon>
        <taxon>Alphaproteobacteria</taxon>
        <taxon>Hyphomicrobiales</taxon>
        <taxon>Aurantimonadaceae</taxon>
        <taxon>Antarcticirhabdus</taxon>
    </lineage>
</organism>
<evidence type="ECO:0000313" key="2">
    <source>
        <dbReference type="Proteomes" id="UP001163223"/>
    </source>
</evidence>
<dbReference type="EMBL" id="CP113520">
    <property type="protein sequence ID" value="WAJ28730.1"/>
    <property type="molecule type" value="Genomic_DNA"/>
</dbReference>
<name>A0ACD4NPZ2_9HYPH</name>